<dbReference type="Proteomes" id="UP000593571">
    <property type="component" value="Unassembled WGS sequence"/>
</dbReference>
<protein>
    <submittedName>
        <fullName evidence="2">Uncharacterized protein</fullName>
    </submittedName>
</protein>
<comment type="caution">
    <text evidence="2">The sequence shown here is derived from an EMBL/GenBank/DDBJ whole genome shotgun (WGS) entry which is preliminary data.</text>
</comment>
<dbReference type="PANTHER" id="PTHR48195">
    <property type="entry name" value="FRIEND VIRUS SUSCEPTIBILITY PROTEIN 1"/>
    <property type="match status" value="1"/>
</dbReference>
<dbReference type="InterPro" id="IPR053270">
    <property type="entry name" value="Fv1_restriction_factor"/>
</dbReference>
<gene>
    <name evidence="2" type="ORF">HJG63_010669</name>
</gene>
<organism evidence="2 3">
    <name type="scientific">Rousettus aegyptiacus</name>
    <name type="common">Egyptian fruit bat</name>
    <name type="synonym">Pteropus aegyptiacus</name>
    <dbReference type="NCBI Taxonomy" id="9407"/>
    <lineage>
        <taxon>Eukaryota</taxon>
        <taxon>Metazoa</taxon>
        <taxon>Chordata</taxon>
        <taxon>Craniata</taxon>
        <taxon>Vertebrata</taxon>
        <taxon>Euteleostomi</taxon>
        <taxon>Mammalia</taxon>
        <taxon>Eutheria</taxon>
        <taxon>Laurasiatheria</taxon>
        <taxon>Chiroptera</taxon>
        <taxon>Yinpterochiroptera</taxon>
        <taxon>Pteropodoidea</taxon>
        <taxon>Pteropodidae</taxon>
        <taxon>Rousettinae</taxon>
        <taxon>Rousettus</taxon>
    </lineage>
</organism>
<dbReference type="GO" id="GO:0005794">
    <property type="term" value="C:Golgi apparatus"/>
    <property type="evidence" value="ECO:0007669"/>
    <property type="project" value="TreeGrafter"/>
</dbReference>
<dbReference type="PANTHER" id="PTHR48195:SF1">
    <property type="entry name" value="RIKEN CDNA 2410002F23 GENE"/>
    <property type="match status" value="1"/>
</dbReference>
<evidence type="ECO:0000313" key="2">
    <source>
        <dbReference type="EMBL" id="KAF6485485.1"/>
    </source>
</evidence>
<dbReference type="GO" id="GO:0009615">
    <property type="term" value="P:response to virus"/>
    <property type="evidence" value="ECO:0007669"/>
    <property type="project" value="TreeGrafter"/>
</dbReference>
<accession>A0A7J8IMU9</accession>
<proteinExistence type="predicted"/>
<evidence type="ECO:0000256" key="1">
    <source>
        <dbReference type="SAM" id="MobiDB-lite"/>
    </source>
</evidence>
<sequence>MIQLASRIVIPSERHGLINWLTFVARTVWADAEELPETVSKWTTYLDPVQIIREMGIWQMMFHAQYNSPDEEVFTTHMKDLILTSGPAGTFGTMAALLAPYVDRRIHKVMSAMARLGNVEVKCKERTTQVRAVLPPTPPNWPVRGQRHGQKGGNGRTPNLSFHEGELQTDVV</sequence>
<evidence type="ECO:0000313" key="3">
    <source>
        <dbReference type="Proteomes" id="UP000593571"/>
    </source>
</evidence>
<name>A0A7J8IMU9_ROUAE</name>
<dbReference type="EMBL" id="JACASE010000003">
    <property type="protein sequence ID" value="KAF6485485.1"/>
    <property type="molecule type" value="Genomic_DNA"/>
</dbReference>
<keyword evidence="3" id="KW-1185">Reference proteome</keyword>
<reference evidence="2 3" key="1">
    <citation type="journal article" date="2020" name="Nature">
        <title>Six reference-quality genomes reveal evolution of bat adaptations.</title>
        <authorList>
            <person name="Jebb D."/>
            <person name="Huang Z."/>
            <person name="Pippel M."/>
            <person name="Hughes G.M."/>
            <person name="Lavrichenko K."/>
            <person name="Devanna P."/>
            <person name="Winkler S."/>
            <person name="Jermiin L.S."/>
            <person name="Skirmuntt E.C."/>
            <person name="Katzourakis A."/>
            <person name="Burkitt-Gray L."/>
            <person name="Ray D.A."/>
            <person name="Sullivan K.A.M."/>
            <person name="Roscito J.G."/>
            <person name="Kirilenko B.M."/>
            <person name="Davalos L.M."/>
            <person name="Corthals A.P."/>
            <person name="Power M.L."/>
            <person name="Jones G."/>
            <person name="Ransome R.D."/>
            <person name="Dechmann D.K.N."/>
            <person name="Locatelli A.G."/>
            <person name="Puechmaille S.J."/>
            <person name="Fedrigo O."/>
            <person name="Jarvis E.D."/>
            <person name="Hiller M."/>
            <person name="Vernes S.C."/>
            <person name="Myers E.W."/>
            <person name="Teeling E.C."/>
        </authorList>
    </citation>
    <scope>NUCLEOTIDE SEQUENCE [LARGE SCALE GENOMIC DNA]</scope>
    <source>
        <strain evidence="2">MRouAeg1</strain>
        <tissue evidence="2">Muscle</tissue>
    </source>
</reference>
<dbReference type="AlphaFoldDB" id="A0A7J8IMU9"/>
<feature type="region of interest" description="Disordered" evidence="1">
    <location>
        <begin position="133"/>
        <end position="172"/>
    </location>
</feature>